<dbReference type="GO" id="GO:0046872">
    <property type="term" value="F:metal ion binding"/>
    <property type="evidence" value="ECO:0007669"/>
    <property type="project" value="UniProtKB-KW"/>
</dbReference>
<feature type="active site" description="Proton acceptor" evidence="9">
    <location>
        <position position="275"/>
    </location>
</feature>
<dbReference type="GeneID" id="77728169"/>
<dbReference type="PANTHER" id="PTHR10584:SF166">
    <property type="entry name" value="RIBOKINASE"/>
    <property type="match status" value="1"/>
</dbReference>
<evidence type="ECO:0000256" key="6">
    <source>
        <dbReference type="ARBA" id="ARBA00022842"/>
    </source>
</evidence>
<feature type="binding site" evidence="9">
    <location>
        <position position="310"/>
    </location>
    <ligand>
        <name>K(+)</name>
        <dbReference type="ChEBI" id="CHEBI:29103"/>
    </ligand>
</feature>
<dbReference type="GO" id="GO:0019303">
    <property type="term" value="P:D-ribose catabolic process"/>
    <property type="evidence" value="ECO:0007669"/>
    <property type="project" value="UniProtKB-UniRule"/>
</dbReference>
<dbReference type="EC" id="2.7.1.15" evidence="9"/>
<feature type="binding site" evidence="9">
    <location>
        <position position="193"/>
    </location>
    <ligand>
        <name>ATP</name>
        <dbReference type="ChEBI" id="CHEBI:30616"/>
    </ligand>
</feature>
<dbReference type="Proteomes" id="UP001164286">
    <property type="component" value="Unassembled WGS sequence"/>
</dbReference>
<dbReference type="GO" id="GO:0004747">
    <property type="term" value="F:ribokinase activity"/>
    <property type="evidence" value="ECO:0007669"/>
    <property type="project" value="UniProtKB-UniRule"/>
</dbReference>
<dbReference type="Gene3D" id="3.40.1190.20">
    <property type="match status" value="1"/>
</dbReference>
<feature type="binding site" evidence="9">
    <location>
        <begin position="14"/>
        <end position="16"/>
    </location>
    <ligand>
        <name>substrate</name>
    </ligand>
</feature>
<feature type="binding site" evidence="9">
    <location>
        <begin position="274"/>
        <end position="275"/>
    </location>
    <ligand>
        <name>ATP</name>
        <dbReference type="ChEBI" id="CHEBI:30616"/>
    </ligand>
</feature>
<dbReference type="GO" id="GO:0005524">
    <property type="term" value="F:ATP binding"/>
    <property type="evidence" value="ECO:0007669"/>
    <property type="project" value="UniProtKB-UniRule"/>
</dbReference>
<evidence type="ECO:0000256" key="9">
    <source>
        <dbReference type="HAMAP-Rule" id="MF_03215"/>
    </source>
</evidence>
<reference evidence="11" key="1">
    <citation type="journal article" date="2022" name="G3 (Bethesda)">
        <title>High quality genome of the basidiomycete yeast Dioszegia hungarica PDD-24b-2 isolated from cloud water.</title>
        <authorList>
            <person name="Jarrige D."/>
            <person name="Haridas S."/>
            <person name="Bleykasten-Grosshans C."/>
            <person name="Joly M."/>
            <person name="Nadalig T."/>
            <person name="Sancelme M."/>
            <person name="Vuilleumier S."/>
            <person name="Grigoriev I.V."/>
            <person name="Amato P."/>
            <person name="Bringel F."/>
        </authorList>
    </citation>
    <scope>NUCLEOTIDE SEQUENCE</scope>
    <source>
        <strain evidence="11">PDD-24b-2</strain>
    </source>
</reference>
<keyword evidence="12" id="KW-1185">Reference proteome</keyword>
<dbReference type="CDD" id="cd01174">
    <property type="entry name" value="ribokinase"/>
    <property type="match status" value="1"/>
</dbReference>
<keyword evidence="6 9" id="KW-0460">Magnesium</keyword>
<evidence type="ECO:0000256" key="1">
    <source>
        <dbReference type="ARBA" id="ARBA00022679"/>
    </source>
</evidence>
<comment type="function">
    <text evidence="9">Catalyzes the phosphorylation of ribose at O-5 in a reaction requiring ATP and magnesium. The resulting D-ribose-5-phosphate can then be used either for sythesis of nucleotides, histidine, and tryptophan, or as a component of the pentose phosphate pathway.</text>
</comment>
<feature type="binding site" evidence="9">
    <location>
        <position position="271"/>
    </location>
    <ligand>
        <name>K(+)</name>
        <dbReference type="ChEBI" id="CHEBI:29103"/>
    </ligand>
</feature>
<comment type="cofactor">
    <cofactor evidence="9">
        <name>Mg(2+)</name>
        <dbReference type="ChEBI" id="CHEBI:18420"/>
    </cofactor>
    <text evidence="9">Requires a divalent cation, most likely magnesium in vivo, as an electrophilic catalyst to aid phosphoryl group transfer. It is the chelate of the metal and the nucleotide that is the actual substrate.</text>
</comment>
<dbReference type="InterPro" id="IPR011877">
    <property type="entry name" value="Ribokinase"/>
</dbReference>
<name>A0AA38LU71_9TREE</name>
<organism evidence="11 12">
    <name type="scientific">Dioszegia hungarica</name>
    <dbReference type="NCBI Taxonomy" id="4972"/>
    <lineage>
        <taxon>Eukaryota</taxon>
        <taxon>Fungi</taxon>
        <taxon>Dikarya</taxon>
        <taxon>Basidiomycota</taxon>
        <taxon>Agaricomycotina</taxon>
        <taxon>Tremellomycetes</taxon>
        <taxon>Tremellales</taxon>
        <taxon>Bulleribasidiaceae</taxon>
        <taxon>Dioszegia</taxon>
    </lineage>
</organism>
<feature type="binding site" evidence="9">
    <location>
        <begin position="237"/>
        <end position="242"/>
    </location>
    <ligand>
        <name>ATP</name>
        <dbReference type="ChEBI" id="CHEBI:30616"/>
    </ligand>
</feature>
<comment type="subunit">
    <text evidence="9">Homodimer.</text>
</comment>
<dbReference type="InterPro" id="IPR002139">
    <property type="entry name" value="Ribo/fructo_kinase"/>
</dbReference>
<evidence type="ECO:0000313" key="12">
    <source>
        <dbReference type="Proteomes" id="UP001164286"/>
    </source>
</evidence>
<keyword evidence="5 9" id="KW-0067">ATP-binding</keyword>
<feature type="binding site" evidence="9">
    <location>
        <position position="146"/>
    </location>
    <ligand>
        <name>substrate</name>
    </ligand>
</feature>
<feature type="binding site" evidence="9">
    <location>
        <position position="275"/>
    </location>
    <ligand>
        <name>substrate</name>
    </ligand>
</feature>
<feature type="binding site" evidence="9">
    <location>
        <position position="269"/>
    </location>
    <ligand>
        <name>K(+)</name>
        <dbReference type="ChEBI" id="CHEBI:29103"/>
    </ligand>
</feature>
<dbReference type="InterPro" id="IPR029056">
    <property type="entry name" value="Ribokinase-like"/>
</dbReference>
<comment type="subcellular location">
    <subcellularLocation>
        <location evidence="9">Cytoplasm</location>
    </subcellularLocation>
    <subcellularLocation>
        <location evidence="9">Nucleus</location>
    </subcellularLocation>
</comment>
<feature type="binding site" evidence="9">
    <location>
        <position position="305"/>
    </location>
    <ligand>
        <name>K(+)</name>
        <dbReference type="ChEBI" id="CHEBI:29103"/>
    </ligand>
</feature>
<evidence type="ECO:0000256" key="4">
    <source>
        <dbReference type="ARBA" id="ARBA00022777"/>
    </source>
</evidence>
<dbReference type="AlphaFoldDB" id="A0AA38LU71"/>
<keyword evidence="9" id="KW-0963">Cytoplasm</keyword>
<dbReference type="InterPro" id="IPR011611">
    <property type="entry name" value="PfkB_dom"/>
</dbReference>
<proteinExistence type="inferred from homology"/>
<evidence type="ECO:0000256" key="7">
    <source>
        <dbReference type="ARBA" id="ARBA00022958"/>
    </source>
</evidence>
<evidence type="ECO:0000256" key="8">
    <source>
        <dbReference type="ARBA" id="ARBA00023277"/>
    </source>
</evidence>
<feature type="binding site" evidence="9">
    <location>
        <position position="314"/>
    </location>
    <ligand>
        <name>K(+)</name>
        <dbReference type="ChEBI" id="CHEBI:29103"/>
    </ligand>
</feature>
<dbReference type="PRINTS" id="PR00990">
    <property type="entry name" value="RIBOKINASE"/>
</dbReference>
<sequence>MSRSQRCLVLGSINCDEVFHLPHTIRPGETLSSTGISRCPGGKGANQAYAVAMAGGGVDMHGCIGVDGVWLRDFLGKAQIGVEGIRTVENEVTGRAIILLADDGENSIGKSLVVHRLTTVLSSGANAQCASPSSLEGYSHALFQNEIPLSSTIACLHVAAPQHLVTVFNPSPVPAPEELRTFPWHCISWLIVNEGELFDLVSACAETNTPAYDGDGHSSILDLHHAEGFDDIGIICTQGARGILYFHPTLTAGKVLALPAAALEMALVDTTGAGDCFAGTFVAGLMRGEGLEDVLKVCLAACAACVEAPGAMASYASWEDIKRRSGL</sequence>
<comment type="caution">
    <text evidence="9">Lacks conserved residue(s) required for the propagation of feature annotation.</text>
</comment>
<gene>
    <name evidence="11" type="ORF">MKK02DRAFT_34532</name>
</gene>
<keyword evidence="8 9" id="KW-0119">Carbohydrate metabolism</keyword>
<dbReference type="RefSeq" id="XP_052943333.1">
    <property type="nucleotide sequence ID" value="XM_053088964.1"/>
</dbReference>
<keyword evidence="7 9" id="KW-0630">Potassium</keyword>
<comment type="caution">
    <text evidence="11">The sequence shown here is derived from an EMBL/GenBank/DDBJ whole genome shotgun (WGS) entry which is preliminary data.</text>
</comment>
<accession>A0AA38LU71</accession>
<dbReference type="GO" id="GO:0005634">
    <property type="term" value="C:nucleus"/>
    <property type="evidence" value="ECO:0007669"/>
    <property type="project" value="UniProtKB-SubCell"/>
</dbReference>
<feature type="binding site" evidence="9">
    <location>
        <position position="308"/>
    </location>
    <ligand>
        <name>K(+)</name>
        <dbReference type="ChEBI" id="CHEBI:29103"/>
    </ligand>
</feature>
<evidence type="ECO:0000259" key="10">
    <source>
        <dbReference type="Pfam" id="PF00294"/>
    </source>
</evidence>
<dbReference type="Pfam" id="PF00294">
    <property type="entry name" value="PfkB"/>
    <property type="match status" value="1"/>
</dbReference>
<comment type="catalytic activity">
    <reaction evidence="9">
        <text>D-ribose + ATP = D-ribose 5-phosphate + ADP + H(+)</text>
        <dbReference type="Rhea" id="RHEA:13697"/>
        <dbReference type="ChEBI" id="CHEBI:15378"/>
        <dbReference type="ChEBI" id="CHEBI:30616"/>
        <dbReference type="ChEBI" id="CHEBI:47013"/>
        <dbReference type="ChEBI" id="CHEBI:78346"/>
        <dbReference type="ChEBI" id="CHEBI:456216"/>
        <dbReference type="EC" id="2.7.1.15"/>
    </reaction>
</comment>
<feature type="domain" description="Carbohydrate kinase PfkB" evidence="10">
    <location>
        <begin position="6"/>
        <end position="314"/>
    </location>
</feature>
<keyword evidence="2 9" id="KW-0479">Metal-binding</keyword>
<evidence type="ECO:0000313" key="11">
    <source>
        <dbReference type="EMBL" id="KAI9633556.1"/>
    </source>
</evidence>
<keyword evidence="3 9" id="KW-0547">Nucleotide-binding</keyword>
<evidence type="ECO:0000256" key="3">
    <source>
        <dbReference type="ARBA" id="ARBA00022741"/>
    </source>
</evidence>
<dbReference type="EMBL" id="JAKWFO010000008">
    <property type="protein sequence ID" value="KAI9633556.1"/>
    <property type="molecule type" value="Genomic_DNA"/>
</dbReference>
<dbReference type="PANTHER" id="PTHR10584">
    <property type="entry name" value="SUGAR KINASE"/>
    <property type="match status" value="1"/>
</dbReference>
<keyword evidence="4 9" id="KW-0418">Kinase</keyword>
<keyword evidence="9" id="KW-0539">Nucleus</keyword>
<evidence type="ECO:0000256" key="2">
    <source>
        <dbReference type="ARBA" id="ARBA00022723"/>
    </source>
</evidence>
<dbReference type="SUPFAM" id="SSF53613">
    <property type="entry name" value="Ribokinase-like"/>
    <property type="match status" value="1"/>
</dbReference>
<comment type="pathway">
    <text evidence="9">Carbohydrate metabolism; D-ribose degradation; D-ribose 5-phosphate from beta-D-ribopyranose: step 2/2.</text>
</comment>
<comment type="activity regulation">
    <text evidence="9">Activated by a monovalent cation that binds near, but not in, the active site. The most likely occupant of the site in vivo is potassium. Ion binding induces a conformational change that may alter substrate affinity.</text>
</comment>
<keyword evidence="1 9" id="KW-0808">Transferase</keyword>
<comment type="similarity">
    <text evidence="9">Belongs to the carbohydrate kinase PfkB family. Ribokinase subfamily.</text>
</comment>
<protein>
    <recommendedName>
        <fullName evidence="9">Ribokinase</fullName>
        <shortName evidence="9">RK</shortName>
        <ecNumber evidence="9">2.7.1.15</ecNumber>
    </recommendedName>
</protein>
<feature type="binding site" evidence="9">
    <location>
        <begin position="42"/>
        <end position="46"/>
    </location>
    <ligand>
        <name>substrate</name>
    </ligand>
</feature>
<dbReference type="GO" id="GO:0005737">
    <property type="term" value="C:cytoplasm"/>
    <property type="evidence" value="ECO:0007669"/>
    <property type="project" value="UniProtKB-SubCell"/>
</dbReference>
<evidence type="ECO:0000256" key="5">
    <source>
        <dbReference type="ARBA" id="ARBA00022840"/>
    </source>
</evidence>
<dbReference type="HAMAP" id="MF_01987">
    <property type="entry name" value="Ribokinase"/>
    <property type="match status" value="1"/>
</dbReference>